<dbReference type="GO" id="GO:0003713">
    <property type="term" value="F:transcription coactivator activity"/>
    <property type="evidence" value="ECO:0007669"/>
    <property type="project" value="TreeGrafter"/>
</dbReference>
<dbReference type="PROSITE" id="PS50016">
    <property type="entry name" value="ZF_PHD_2"/>
    <property type="match status" value="2"/>
</dbReference>
<dbReference type="GO" id="GO:0044666">
    <property type="term" value="C:MLL3/4 complex"/>
    <property type="evidence" value="ECO:0007669"/>
    <property type="project" value="TreeGrafter"/>
</dbReference>
<dbReference type="Pfam" id="PF00628">
    <property type="entry name" value="PHD"/>
    <property type="match status" value="2"/>
</dbReference>
<feature type="region of interest" description="Disordered" evidence="10">
    <location>
        <begin position="605"/>
        <end position="639"/>
    </location>
</feature>
<dbReference type="InterPro" id="IPR013083">
    <property type="entry name" value="Znf_RING/FYVE/PHD"/>
</dbReference>
<keyword evidence="6" id="KW-0805">Transcription regulation</keyword>
<feature type="compositionally biased region" description="Low complexity" evidence="10">
    <location>
        <begin position="546"/>
        <end position="563"/>
    </location>
</feature>
<feature type="domain" description="PHD-type" evidence="11">
    <location>
        <begin position="306"/>
        <end position="359"/>
    </location>
</feature>
<comment type="caution">
    <text evidence="12">The sequence shown here is derived from an EMBL/GenBank/DDBJ whole genome shotgun (WGS) entry which is preliminary data.</text>
</comment>
<keyword evidence="3" id="KW-0677">Repeat</keyword>
<keyword evidence="4 9" id="KW-0863">Zinc-finger</keyword>
<organism evidence="12 13">
    <name type="scientific">Meganyctiphanes norvegica</name>
    <name type="common">Northern krill</name>
    <name type="synonym">Thysanopoda norvegica</name>
    <dbReference type="NCBI Taxonomy" id="48144"/>
    <lineage>
        <taxon>Eukaryota</taxon>
        <taxon>Metazoa</taxon>
        <taxon>Ecdysozoa</taxon>
        <taxon>Arthropoda</taxon>
        <taxon>Crustacea</taxon>
        <taxon>Multicrustacea</taxon>
        <taxon>Malacostraca</taxon>
        <taxon>Eumalacostraca</taxon>
        <taxon>Eucarida</taxon>
        <taxon>Euphausiacea</taxon>
        <taxon>Euphausiidae</taxon>
        <taxon>Meganyctiphanes</taxon>
    </lineage>
</organism>
<evidence type="ECO:0000256" key="3">
    <source>
        <dbReference type="ARBA" id="ARBA00022737"/>
    </source>
</evidence>
<evidence type="ECO:0000256" key="9">
    <source>
        <dbReference type="PROSITE-ProRule" id="PRU00146"/>
    </source>
</evidence>
<keyword evidence="5" id="KW-0862">Zinc</keyword>
<dbReference type="FunFam" id="3.30.40.10:FF:000407">
    <property type="entry name" value="Histone-lysine N-methyltransferase MLL3"/>
    <property type="match status" value="1"/>
</dbReference>
<feature type="region of interest" description="Disordered" evidence="10">
    <location>
        <begin position="536"/>
        <end position="578"/>
    </location>
</feature>
<dbReference type="PANTHER" id="PTHR45888">
    <property type="entry name" value="HL01030P-RELATED"/>
    <property type="match status" value="1"/>
</dbReference>
<feature type="compositionally biased region" description="Polar residues" evidence="10">
    <location>
        <begin position="567"/>
        <end position="578"/>
    </location>
</feature>
<sequence>WCCPVAVQMCRQPGDEIVCGLCDKPYHVVCARTFGLSISKTGWKCKTCRVCGDCGSRTPGNGTSSRWHSNFTVCDSCYQLRNKGLACPICRKAYRAIMQKSLAQCVRCKKHVHKACEDDADLHLIKSKKIADPSYEYICATCRKPPAPSPNQSPRISRGEDSLDGIQESSLHSEDSNDSNLMSEGSKTDDISPLKPASNFGTRGKPLNIAKRGSMMSRLKGGGGGAVGKFGKKAFSGSNRKRGKANPAQRSGGSQRGRRPQGYRGFFNHQNVTLQAMENNSSQGKEEGEENKVILVSAKDEFCTYQDICSMCGAFGQDQEGRLIGCAQCGQCYHPYCANVKVNKVVLQKGWRCLDCTVCEGCGERNDEGRLVLCEDCDISFHIYCMNPPLDSVPSGVWKCKWCAVCQYCGATDSGPNSTWKQNFSMCGPCSSIQQCPVCDDTYSEGELIIQCSHCDRWLHASDDTIQTEEEAERCAEKGYICVLCRPSGVLPAHQLPVTPPIKTPVRTPSISSDSILKTPATPSVPNVTTAITTTASAAPTPPVTPTTATSTTTTATTNISPVRPTSPESLLQSPTSNRPQHFLDGICLSESGLFHINSLTLEPIKKPRNHPRNIQHRGRSLDSRGSRDLDEDNDEDDDFRMEVDEPKHWVYGMKEGTVLQAKEDGTPPDLPEGFYTLPGPEPGTYTLRKRRYRNIKTLGIGGFQVRARGKKEEERLKEEAAMDPQVLELRRKRSNWRTKKKIKLLEKFPSYMQEAFFGRNLMDTSNLEEEIRQIGIIDEESDEDIFVPQPLPKLSIKLTKDEIELVEKAQAKKDQSLNPSLSPRNRSHKRK</sequence>
<evidence type="ECO:0000256" key="10">
    <source>
        <dbReference type="SAM" id="MobiDB-lite"/>
    </source>
</evidence>
<evidence type="ECO:0000256" key="2">
    <source>
        <dbReference type="ARBA" id="ARBA00022723"/>
    </source>
</evidence>
<name>A0AAV2RUV5_MEGNR</name>
<feature type="non-terminal residue" evidence="12">
    <location>
        <position position="832"/>
    </location>
</feature>
<dbReference type="SMART" id="SM00249">
    <property type="entry name" value="PHD"/>
    <property type="match status" value="5"/>
</dbReference>
<dbReference type="CDD" id="cd15513">
    <property type="entry name" value="PHD5_KMT2C_like"/>
    <property type="match status" value="1"/>
</dbReference>
<dbReference type="EMBL" id="CAXKWB010034493">
    <property type="protein sequence ID" value="CAL4144845.1"/>
    <property type="molecule type" value="Genomic_DNA"/>
</dbReference>
<keyword evidence="2" id="KW-0479">Metal-binding</keyword>
<dbReference type="AlphaFoldDB" id="A0AAV2RUV5"/>
<dbReference type="Gene3D" id="3.30.40.10">
    <property type="entry name" value="Zinc/RING finger domain, C3HC4 (zinc finger)"/>
    <property type="match status" value="5"/>
</dbReference>
<gene>
    <name evidence="12" type="ORF">MNOR_LOCUS29567</name>
</gene>
<dbReference type="CDD" id="cd15514">
    <property type="entry name" value="PHD6_KMT2C_like"/>
    <property type="match status" value="1"/>
</dbReference>
<keyword evidence="7" id="KW-0804">Transcription</keyword>
<dbReference type="PANTHER" id="PTHR45888:SF6">
    <property type="entry name" value="HL01030P-RELATED"/>
    <property type="match status" value="1"/>
</dbReference>
<feature type="domain" description="PHD-type" evidence="11">
    <location>
        <begin position="356"/>
        <end position="406"/>
    </location>
</feature>
<dbReference type="InterPro" id="IPR001965">
    <property type="entry name" value="Znf_PHD"/>
</dbReference>
<feature type="compositionally biased region" description="Basic residues" evidence="10">
    <location>
        <begin position="607"/>
        <end position="619"/>
    </location>
</feature>
<dbReference type="Proteomes" id="UP001497623">
    <property type="component" value="Unassembled WGS sequence"/>
</dbReference>
<evidence type="ECO:0000256" key="5">
    <source>
        <dbReference type="ARBA" id="ARBA00022833"/>
    </source>
</evidence>
<keyword evidence="13" id="KW-1185">Reference proteome</keyword>
<dbReference type="SUPFAM" id="SSF57903">
    <property type="entry name" value="FYVE/PHD zinc finger"/>
    <property type="match status" value="5"/>
</dbReference>
<dbReference type="InterPro" id="IPR011011">
    <property type="entry name" value="Znf_FYVE_PHD"/>
</dbReference>
<dbReference type="GO" id="GO:0045944">
    <property type="term" value="P:positive regulation of transcription by RNA polymerase II"/>
    <property type="evidence" value="ECO:0007669"/>
    <property type="project" value="TreeGrafter"/>
</dbReference>
<dbReference type="GO" id="GO:0042800">
    <property type="term" value="F:histone H3K4 methyltransferase activity"/>
    <property type="evidence" value="ECO:0007669"/>
    <property type="project" value="TreeGrafter"/>
</dbReference>
<feature type="compositionally biased region" description="Acidic residues" evidence="10">
    <location>
        <begin position="630"/>
        <end position="639"/>
    </location>
</feature>
<protein>
    <recommendedName>
        <fullName evidence="11">PHD-type domain-containing protein</fullName>
    </recommendedName>
</protein>
<evidence type="ECO:0000256" key="6">
    <source>
        <dbReference type="ARBA" id="ARBA00023015"/>
    </source>
</evidence>
<evidence type="ECO:0000256" key="4">
    <source>
        <dbReference type="ARBA" id="ARBA00022771"/>
    </source>
</evidence>
<evidence type="ECO:0000256" key="8">
    <source>
        <dbReference type="ARBA" id="ARBA00023242"/>
    </source>
</evidence>
<evidence type="ECO:0000259" key="11">
    <source>
        <dbReference type="PROSITE" id="PS50016"/>
    </source>
</evidence>
<feature type="region of interest" description="Disordered" evidence="10">
    <location>
        <begin position="146"/>
        <end position="264"/>
    </location>
</feature>
<evidence type="ECO:0000256" key="7">
    <source>
        <dbReference type="ARBA" id="ARBA00023163"/>
    </source>
</evidence>
<comment type="subcellular location">
    <subcellularLocation>
        <location evidence="1">Nucleus</location>
    </subcellularLocation>
</comment>
<evidence type="ECO:0000313" key="12">
    <source>
        <dbReference type="EMBL" id="CAL4144845.1"/>
    </source>
</evidence>
<evidence type="ECO:0000256" key="1">
    <source>
        <dbReference type="ARBA" id="ARBA00004123"/>
    </source>
</evidence>
<evidence type="ECO:0000313" key="13">
    <source>
        <dbReference type="Proteomes" id="UP001497623"/>
    </source>
</evidence>
<accession>A0AAV2RUV5</accession>
<keyword evidence="8" id="KW-0539">Nucleus</keyword>
<dbReference type="GO" id="GO:0008270">
    <property type="term" value="F:zinc ion binding"/>
    <property type="evidence" value="ECO:0007669"/>
    <property type="project" value="UniProtKB-KW"/>
</dbReference>
<feature type="region of interest" description="Disordered" evidence="10">
    <location>
        <begin position="810"/>
        <end position="832"/>
    </location>
</feature>
<dbReference type="InterPro" id="IPR019787">
    <property type="entry name" value="Znf_PHD-finger"/>
</dbReference>
<feature type="non-terminal residue" evidence="12">
    <location>
        <position position="1"/>
    </location>
</feature>
<dbReference type="CDD" id="cd15512">
    <property type="entry name" value="PHD4_KMT2C_like"/>
    <property type="match status" value="1"/>
</dbReference>
<reference evidence="12 13" key="1">
    <citation type="submission" date="2024-05" db="EMBL/GenBank/DDBJ databases">
        <authorList>
            <person name="Wallberg A."/>
        </authorList>
    </citation>
    <scope>NUCLEOTIDE SEQUENCE [LARGE SCALE GENOMIC DNA]</scope>
</reference>
<proteinExistence type="predicted"/>
<feature type="compositionally biased region" description="Basic and acidic residues" evidence="10">
    <location>
        <begin position="620"/>
        <end position="629"/>
    </location>
</feature>